<evidence type="ECO:0000256" key="1">
    <source>
        <dbReference type="SAM" id="SignalP"/>
    </source>
</evidence>
<evidence type="ECO:0000313" key="2">
    <source>
        <dbReference type="EMBL" id="TQE17673.1"/>
    </source>
</evidence>
<dbReference type="EMBL" id="SPAZ01000336">
    <property type="protein sequence ID" value="TQE17673.1"/>
    <property type="molecule type" value="Genomic_DNA"/>
</dbReference>
<sequence>MQRPISKITTTALATAALLVTATGTASADGGQHFLALRAPAASDIQSVYVSGRGWTNWTDGGASGKLGEPHAPVNLDVCYSYTATNDGGWKQVGSGLRAHTNQAPGRQGVQRSNPRWADGTQLRVLPLRSWDCTAAAVGGTRTVTVPNDGLSSFWLSLS</sequence>
<accession>A0AAE8VUY3</accession>
<dbReference type="Proteomes" id="UP000318720">
    <property type="component" value="Unassembled WGS sequence"/>
</dbReference>
<feature type="signal peptide" evidence="1">
    <location>
        <begin position="1"/>
        <end position="28"/>
    </location>
</feature>
<comment type="caution">
    <text evidence="2">The sequence shown here is derived from an EMBL/GenBank/DDBJ whole genome shotgun (WGS) entry which is preliminary data.</text>
</comment>
<gene>
    <name evidence="2" type="ORF">Sipo8835_41715</name>
</gene>
<evidence type="ECO:0000313" key="3">
    <source>
        <dbReference type="Proteomes" id="UP000318720"/>
    </source>
</evidence>
<proteinExistence type="predicted"/>
<name>A0AAE8VUY3_9ACTN</name>
<dbReference type="RefSeq" id="WP_009292967.1">
    <property type="nucleotide sequence ID" value="NZ_JARAVA010000383.1"/>
</dbReference>
<organism evidence="2 3">
    <name type="scientific">Streptomyces ipomoeae</name>
    <dbReference type="NCBI Taxonomy" id="103232"/>
    <lineage>
        <taxon>Bacteria</taxon>
        <taxon>Bacillati</taxon>
        <taxon>Actinomycetota</taxon>
        <taxon>Actinomycetes</taxon>
        <taxon>Kitasatosporales</taxon>
        <taxon>Streptomycetaceae</taxon>
        <taxon>Streptomyces</taxon>
    </lineage>
</organism>
<reference evidence="2 3" key="1">
    <citation type="submission" date="2019-03" db="EMBL/GenBank/DDBJ databases">
        <title>Comparative genomic analyses of the sweetpotato soil rot pathogen, Streptomyces ipomoeae.</title>
        <authorList>
            <person name="Ruschel Soares N."/>
            <person name="Badger J.H."/>
            <person name="Huguet-Tapia J.C."/>
            <person name="Clark C.A."/>
            <person name="Pettis G.S."/>
        </authorList>
    </citation>
    <scope>NUCLEOTIDE SEQUENCE [LARGE SCALE GENOMIC DNA]</scope>
    <source>
        <strain evidence="2 3">88-35</strain>
    </source>
</reference>
<dbReference type="AlphaFoldDB" id="A0AAE8VUY3"/>
<feature type="chain" id="PRO_5041944443" evidence="1">
    <location>
        <begin position="29"/>
        <end position="159"/>
    </location>
</feature>
<keyword evidence="1" id="KW-0732">Signal</keyword>
<protein>
    <submittedName>
        <fullName evidence="2">Uncharacterized protein</fullName>
    </submittedName>
</protein>